<evidence type="ECO:0000256" key="10">
    <source>
        <dbReference type="ARBA" id="ARBA00023303"/>
    </source>
</evidence>
<proteinExistence type="inferred from homology"/>
<evidence type="ECO:0000256" key="8">
    <source>
        <dbReference type="ARBA" id="ARBA00023136"/>
    </source>
</evidence>
<dbReference type="PANTHER" id="PTHR11690:SF248">
    <property type="entry name" value="PICKPOCKET 17, ISOFORM A"/>
    <property type="match status" value="1"/>
</dbReference>
<evidence type="ECO:0000313" key="14">
    <source>
        <dbReference type="WBParaSite" id="SMRG1_21360.1"/>
    </source>
</evidence>
<evidence type="ECO:0000256" key="9">
    <source>
        <dbReference type="ARBA" id="ARBA00023201"/>
    </source>
</evidence>
<evidence type="ECO:0000256" key="11">
    <source>
        <dbReference type="RuleBase" id="RU000679"/>
    </source>
</evidence>
<evidence type="ECO:0000313" key="13">
    <source>
        <dbReference type="Proteomes" id="UP000050790"/>
    </source>
</evidence>
<reference evidence="14" key="1">
    <citation type="submission" date="2023-11" db="UniProtKB">
        <authorList>
            <consortium name="WormBaseParasite"/>
        </authorList>
    </citation>
    <scope>IDENTIFICATION</scope>
</reference>
<dbReference type="GO" id="GO:0015280">
    <property type="term" value="F:ligand-gated sodium channel activity"/>
    <property type="evidence" value="ECO:0007669"/>
    <property type="project" value="TreeGrafter"/>
</dbReference>
<sequence length="611" mass="71009">MLQLENNDNSHFIQMNDQHSATDKLAHNCSHIIQMKESSKIVKRINILEIICDTFSIRGVARMRQGPPFLRGLWFCFVLIMTIGLLLTTYLLVQDYLIYDVSVNIHVDLDAKSPFPALTICHHHPFSQNAYNLWHHGDVMSPSVFNKHMRNLTHKFLMENNVDAAETLYQYDSLSIYYQNIKTIDAYRLGHDTTVFLNCMRRINQTMQIEDNCMHMDGFQIRKFTHHIYFNCHTFEPKTKMEAYDTDTIALIVSLGKDLNYNNQEQAFLVDLFEMARGLRVVVHEPGTYPDLEREGLHVEPGKLNEINYQPVLWKRLNTPQNPCREEFIDRNPELASITDHKLSQLTGLDFAYAYNDLNVSYRYTQSQCILFHQQEDIIKECGCQYIYNPRPQYPSNNLPYCGSILGGDFDILALAKRIQCLTSGPLNVTVRSQYESTLCHPRCRYYTYESTISVTTWRAVDWQLHWLRQLNRAFKSMQYDVKINGEDWNITQSNGFHRWKEYYEKDNLTNISANAINDLNLQGDNFAYVVLKRRAGDVRVSQEKLVLSISVLLSRIGGLCSLSIGLTAAFLVELIEFTYRLITTERSIIKHNKNKDHKIDSNNISMGGRI</sequence>
<keyword evidence="4 11" id="KW-0812">Transmembrane</keyword>
<evidence type="ECO:0000256" key="7">
    <source>
        <dbReference type="ARBA" id="ARBA00023065"/>
    </source>
</evidence>
<accession>A0AA84ZAQ4</accession>
<dbReference type="Pfam" id="PF00858">
    <property type="entry name" value="ASC"/>
    <property type="match status" value="1"/>
</dbReference>
<dbReference type="WBParaSite" id="SMRG1_21360.1">
    <property type="protein sequence ID" value="SMRG1_21360.1"/>
    <property type="gene ID" value="SMRG1_21360"/>
</dbReference>
<comment type="similarity">
    <text evidence="11">Belongs to the amiloride-sensitive sodium channel (TC 1.A.6) family.</text>
</comment>
<evidence type="ECO:0000256" key="2">
    <source>
        <dbReference type="ARBA" id="ARBA00022448"/>
    </source>
</evidence>
<dbReference type="AlphaFoldDB" id="A0AA84ZAQ4"/>
<evidence type="ECO:0000256" key="12">
    <source>
        <dbReference type="SAM" id="Phobius"/>
    </source>
</evidence>
<organism evidence="13 14">
    <name type="scientific">Schistosoma margrebowiei</name>
    <dbReference type="NCBI Taxonomy" id="48269"/>
    <lineage>
        <taxon>Eukaryota</taxon>
        <taxon>Metazoa</taxon>
        <taxon>Spiralia</taxon>
        <taxon>Lophotrochozoa</taxon>
        <taxon>Platyhelminthes</taxon>
        <taxon>Trematoda</taxon>
        <taxon>Digenea</taxon>
        <taxon>Strigeidida</taxon>
        <taxon>Schistosomatoidea</taxon>
        <taxon>Schistosomatidae</taxon>
        <taxon>Schistosoma</taxon>
    </lineage>
</organism>
<evidence type="ECO:0000256" key="5">
    <source>
        <dbReference type="ARBA" id="ARBA00022989"/>
    </source>
</evidence>
<keyword evidence="8 12" id="KW-0472">Membrane</keyword>
<evidence type="ECO:0000256" key="6">
    <source>
        <dbReference type="ARBA" id="ARBA00023053"/>
    </source>
</evidence>
<evidence type="ECO:0008006" key="15">
    <source>
        <dbReference type="Google" id="ProtNLM"/>
    </source>
</evidence>
<keyword evidence="6" id="KW-0915">Sodium</keyword>
<evidence type="ECO:0000256" key="4">
    <source>
        <dbReference type="ARBA" id="ARBA00022692"/>
    </source>
</evidence>
<comment type="subcellular location">
    <subcellularLocation>
        <location evidence="1">Membrane</location>
        <topology evidence="1">Multi-pass membrane protein</topology>
    </subcellularLocation>
</comment>
<evidence type="ECO:0000256" key="3">
    <source>
        <dbReference type="ARBA" id="ARBA00022461"/>
    </source>
</evidence>
<dbReference type="Gene3D" id="2.60.470.10">
    <property type="entry name" value="Acid-sensing ion channels like domains"/>
    <property type="match status" value="1"/>
</dbReference>
<dbReference type="InterPro" id="IPR001873">
    <property type="entry name" value="ENaC"/>
</dbReference>
<keyword evidence="2 11" id="KW-0813">Transport</keyword>
<dbReference type="PANTHER" id="PTHR11690">
    <property type="entry name" value="AMILORIDE-SENSITIVE SODIUM CHANNEL-RELATED"/>
    <property type="match status" value="1"/>
</dbReference>
<evidence type="ECO:0000256" key="1">
    <source>
        <dbReference type="ARBA" id="ARBA00004141"/>
    </source>
</evidence>
<name>A0AA84ZAQ4_9TREM</name>
<keyword evidence="10 11" id="KW-0407">Ion channel</keyword>
<keyword evidence="7 11" id="KW-0406">Ion transport</keyword>
<protein>
    <recommendedName>
        <fullName evidence="15">Amiloride-sensitive sodium channel</fullName>
    </recommendedName>
</protein>
<dbReference type="Proteomes" id="UP000050790">
    <property type="component" value="Unassembled WGS sequence"/>
</dbReference>
<keyword evidence="9 11" id="KW-0739">Sodium transport</keyword>
<dbReference type="GO" id="GO:0005886">
    <property type="term" value="C:plasma membrane"/>
    <property type="evidence" value="ECO:0007669"/>
    <property type="project" value="TreeGrafter"/>
</dbReference>
<dbReference type="PRINTS" id="PR01078">
    <property type="entry name" value="AMINACHANNEL"/>
</dbReference>
<keyword evidence="3 11" id="KW-0894">Sodium channel</keyword>
<feature type="transmembrane region" description="Helical" evidence="12">
    <location>
        <begin position="72"/>
        <end position="93"/>
    </location>
</feature>
<keyword evidence="5 12" id="KW-1133">Transmembrane helix</keyword>